<feature type="binding site" evidence="8">
    <location>
        <position position="496"/>
    </location>
    <ligand>
        <name>Mg(2+)</name>
        <dbReference type="ChEBI" id="CHEBI:18420"/>
    </ligand>
</feature>
<dbReference type="EC" id="4.1.3.27" evidence="6"/>
<feature type="binding site" evidence="7">
    <location>
        <position position="447"/>
    </location>
    <ligand>
        <name>chorismate</name>
        <dbReference type="ChEBI" id="CHEBI:29748"/>
    </ligand>
</feature>
<dbReference type="AlphaFoldDB" id="A0A097EPR3"/>
<dbReference type="PANTHER" id="PTHR11236">
    <property type="entry name" value="AMINOBENZOATE/ANTHRANILATE SYNTHASE"/>
    <property type="match status" value="1"/>
</dbReference>
<evidence type="ECO:0000256" key="6">
    <source>
        <dbReference type="PIRNR" id="PIRNR001373"/>
    </source>
</evidence>
<comment type="pathway">
    <text evidence="6">Amino-acid biosynthesis; L-tryptophan biosynthesis; L-tryptophan from chorismate: step 1/5.</text>
</comment>
<dbReference type="Gene3D" id="3.60.120.10">
    <property type="entry name" value="Anthranilate synthase"/>
    <property type="match status" value="1"/>
</dbReference>
<dbReference type="STRING" id="1547445.LO80_05995"/>
<protein>
    <recommendedName>
        <fullName evidence="6">Anthranilate synthase component 1</fullName>
        <ecNumber evidence="6">4.1.3.27</ecNumber>
    </recommendedName>
</protein>
<keyword evidence="12" id="KW-1185">Reference proteome</keyword>
<dbReference type="HOGENOM" id="CLU_006493_9_4_6"/>
<dbReference type="PRINTS" id="PR00095">
    <property type="entry name" value="ANTSNTHASEI"/>
</dbReference>
<keyword evidence="4 6" id="KW-0456">Lyase</keyword>
<organism evidence="11 12">
    <name type="scientific">Candidatus Francisella endociliophora</name>
    <dbReference type="NCBI Taxonomy" id="653937"/>
    <lineage>
        <taxon>Bacteria</taxon>
        <taxon>Pseudomonadati</taxon>
        <taxon>Pseudomonadota</taxon>
        <taxon>Gammaproteobacteria</taxon>
        <taxon>Thiotrichales</taxon>
        <taxon>Francisellaceae</taxon>
        <taxon>Francisella</taxon>
    </lineage>
</organism>
<dbReference type="RefSeq" id="WP_040009509.1">
    <property type="nucleotide sequence ID" value="NZ_CP009574.1"/>
</dbReference>
<dbReference type="eggNOG" id="COG0147">
    <property type="taxonomic scope" value="Bacteria"/>
</dbReference>
<evidence type="ECO:0000256" key="7">
    <source>
        <dbReference type="PIRSR" id="PIRSR001373-1"/>
    </source>
</evidence>
<gene>
    <name evidence="11" type="ORF">LO80_05995</name>
</gene>
<evidence type="ECO:0000259" key="9">
    <source>
        <dbReference type="Pfam" id="PF00425"/>
    </source>
</evidence>
<dbReference type="Pfam" id="PF04715">
    <property type="entry name" value="Anth_synt_I_N"/>
    <property type="match status" value="1"/>
</dbReference>
<feature type="binding site" evidence="7">
    <location>
        <position position="42"/>
    </location>
    <ligand>
        <name>L-tryptophan</name>
        <dbReference type="ChEBI" id="CHEBI:57912"/>
    </ligand>
</feature>
<evidence type="ECO:0000256" key="5">
    <source>
        <dbReference type="ARBA" id="ARBA00047683"/>
    </source>
</evidence>
<dbReference type="NCBIfam" id="NF010079">
    <property type="entry name" value="PRK13564.1"/>
    <property type="match status" value="1"/>
</dbReference>
<dbReference type="EMBL" id="CP009574">
    <property type="protein sequence ID" value="AIT09558.1"/>
    <property type="molecule type" value="Genomic_DNA"/>
</dbReference>
<name>A0A097EPR3_9GAMM</name>
<dbReference type="UniPathway" id="UPA00035">
    <property type="reaction ID" value="UER00040"/>
</dbReference>
<feature type="binding site" evidence="7">
    <location>
        <begin position="289"/>
        <end position="291"/>
    </location>
    <ligand>
        <name>L-tryptophan</name>
        <dbReference type="ChEBI" id="CHEBI:57912"/>
    </ligand>
</feature>
<feature type="domain" description="Chorismate-utilising enzyme C-terminal" evidence="9">
    <location>
        <begin position="241"/>
        <end position="500"/>
    </location>
</feature>
<dbReference type="InterPro" id="IPR015890">
    <property type="entry name" value="Chorismate_C"/>
</dbReference>
<dbReference type="OrthoDB" id="9803598at2"/>
<keyword evidence="3 8" id="KW-0460">Magnesium</keyword>
<sequence length="514" mass="58006">MSKNNPDKFLASHIYNVDYQEDLNKCFTNLCIDKKNTILLESAEIDTKDKLKSILVLNSALRVSCIENKVFIKALSKNGEYAIKTIKKNIPENIKYKHEKDQLILTFTAINDDLLSEHQKLKKQSVFDALRIIKNSFEVFNEFSVFLAGLFAYDVVGSFENIGQVERKNKCPDYVFYLADTILISDHQQQKTTIQINSFDHDYLKELESSIGDIKNNLDKKTEIKIDKFKDLNVKESMGDRAFCNIVDQLKSHIVDGDIFQVVPSRSFFLPCQNSLAVYKELKRTNPSPYMFYMQDEDFILFGASPESALKYEKNTNQVEIYPIAGTRRRGKNSDGTINPDLDSRIELELRLDTKENAEHMMLVDLARNDVARISKTGTRYLADLLKVDRYSHVMHLVSRVVGQLADDLDALHAYQASMNMGTLTGAPKIKAMQLISEVEKQTRGGYGGAVGYLNGYGDLDTCIVIRSAYVEDQIAEIQAGAGVVLDSVPIAEADETRTKAQAVISAIKNVHGE</sequence>
<dbReference type="PANTHER" id="PTHR11236:SF49">
    <property type="entry name" value="ANTHRANILATE SYNTHASE COMPONENT 1"/>
    <property type="match status" value="1"/>
</dbReference>
<dbReference type="GO" id="GO:0000162">
    <property type="term" value="P:L-tryptophan biosynthetic process"/>
    <property type="evidence" value="ECO:0007669"/>
    <property type="project" value="UniProtKB-UniPathway"/>
</dbReference>
<feature type="binding site" evidence="8">
    <location>
        <position position="359"/>
    </location>
    <ligand>
        <name>Mg(2+)</name>
        <dbReference type="ChEBI" id="CHEBI:18420"/>
    </ligand>
</feature>
<keyword evidence="6" id="KW-0057">Aromatic amino acid biosynthesis</keyword>
<evidence type="ECO:0000259" key="10">
    <source>
        <dbReference type="Pfam" id="PF04715"/>
    </source>
</evidence>
<feature type="binding site" evidence="7">
    <location>
        <begin position="481"/>
        <end position="483"/>
    </location>
    <ligand>
        <name>chorismate</name>
        <dbReference type="ChEBI" id="CHEBI:29748"/>
    </ligand>
</feature>
<dbReference type="InterPro" id="IPR005801">
    <property type="entry name" value="ADC_synthase"/>
</dbReference>
<dbReference type="GO" id="GO:0046872">
    <property type="term" value="F:metal ion binding"/>
    <property type="evidence" value="ECO:0007669"/>
    <property type="project" value="UniProtKB-KW"/>
</dbReference>
<dbReference type="NCBIfam" id="TIGR00565">
    <property type="entry name" value="trpE_proteo"/>
    <property type="match status" value="1"/>
</dbReference>
<evidence type="ECO:0000256" key="4">
    <source>
        <dbReference type="ARBA" id="ARBA00023239"/>
    </source>
</evidence>
<dbReference type="InterPro" id="IPR006805">
    <property type="entry name" value="Anth_synth_I_N"/>
</dbReference>
<dbReference type="PIRSF" id="PIRSF001373">
    <property type="entry name" value="TrpE"/>
    <property type="match status" value="1"/>
</dbReference>
<dbReference type="GO" id="GO:0004049">
    <property type="term" value="F:anthranilate synthase activity"/>
    <property type="evidence" value="ECO:0007669"/>
    <property type="project" value="UniProtKB-EC"/>
</dbReference>
<comment type="cofactor">
    <cofactor evidence="8">
        <name>Mg(2+)</name>
        <dbReference type="ChEBI" id="CHEBI:18420"/>
    </cofactor>
    <text evidence="8">Binds 1 Mg(2+) ion per subunit.</text>
</comment>
<dbReference type="InterPro" id="IPR005257">
    <property type="entry name" value="Anth_synth_I_TrpE"/>
</dbReference>
<dbReference type="KEGG" id="frf:LO80_05995"/>
<comment type="similarity">
    <text evidence="1 6">Belongs to the anthranilate synthase component I family.</text>
</comment>
<evidence type="ECO:0000256" key="3">
    <source>
        <dbReference type="ARBA" id="ARBA00022842"/>
    </source>
</evidence>
<feature type="domain" description="Anthranilate synthase component I N-terminal" evidence="10">
    <location>
        <begin position="57"/>
        <end position="194"/>
    </location>
</feature>
<accession>A0A097EPR3</accession>
<keyword evidence="6 7" id="KW-0028">Amino-acid biosynthesis</keyword>
<evidence type="ECO:0000256" key="2">
    <source>
        <dbReference type="ARBA" id="ARBA00022723"/>
    </source>
</evidence>
<feature type="binding site" evidence="7">
    <location>
        <position position="467"/>
    </location>
    <ligand>
        <name>chorismate</name>
        <dbReference type="ChEBI" id="CHEBI:29748"/>
    </ligand>
</feature>
<reference evidence="11 12" key="1">
    <citation type="submission" date="2014-10" db="EMBL/GenBank/DDBJ databases">
        <title>Whole genome sequence of Francisella endociliophora strain FSC1006, isolated from a laboratory culture of the marine ciliate Euplotes raikovi.</title>
        <authorList>
            <person name="Granberg M."/>
            <person name="Backman S."/>
            <person name="Lundmark E."/>
            <person name="Nilsson E."/>
            <person name="Karlsson E."/>
            <person name="Thelaus J."/>
            <person name="Ohrman C."/>
            <person name="Larkeryd A."/>
            <person name="Stenberg P."/>
        </authorList>
    </citation>
    <scope>NUCLEOTIDE SEQUENCE [LARGE SCALE GENOMIC DNA]</scope>
    <source>
        <strain evidence="11 12">FSC1006</strain>
    </source>
</reference>
<dbReference type="Pfam" id="PF00425">
    <property type="entry name" value="Chorismate_bind"/>
    <property type="match status" value="1"/>
</dbReference>
<feature type="binding site" evidence="7">
    <location>
        <begin position="326"/>
        <end position="327"/>
    </location>
    <ligand>
        <name>chorismate</name>
        <dbReference type="ChEBI" id="CHEBI:29748"/>
    </ligand>
</feature>
<comment type="catalytic activity">
    <reaction evidence="5 6">
        <text>chorismate + L-glutamine = anthranilate + pyruvate + L-glutamate + H(+)</text>
        <dbReference type="Rhea" id="RHEA:21732"/>
        <dbReference type="ChEBI" id="CHEBI:15361"/>
        <dbReference type="ChEBI" id="CHEBI:15378"/>
        <dbReference type="ChEBI" id="CHEBI:16567"/>
        <dbReference type="ChEBI" id="CHEBI:29748"/>
        <dbReference type="ChEBI" id="CHEBI:29985"/>
        <dbReference type="ChEBI" id="CHEBI:58359"/>
        <dbReference type="EC" id="4.1.3.27"/>
    </reaction>
</comment>
<evidence type="ECO:0000256" key="1">
    <source>
        <dbReference type="ARBA" id="ARBA00009562"/>
    </source>
</evidence>
<proteinExistence type="inferred from homology"/>
<dbReference type="Proteomes" id="UP000029672">
    <property type="component" value="Chromosome"/>
</dbReference>
<dbReference type="InterPro" id="IPR019999">
    <property type="entry name" value="Anth_synth_I-like"/>
</dbReference>
<evidence type="ECO:0000256" key="8">
    <source>
        <dbReference type="PIRSR" id="PIRSR001373-2"/>
    </source>
</evidence>
<keyword evidence="2 8" id="KW-0479">Metal-binding</keyword>
<evidence type="ECO:0000313" key="12">
    <source>
        <dbReference type="Proteomes" id="UP000029672"/>
    </source>
</evidence>
<keyword evidence="6 7" id="KW-0822">Tryptophan biosynthesis</keyword>
<dbReference type="SUPFAM" id="SSF56322">
    <property type="entry name" value="ADC synthase"/>
    <property type="match status" value="1"/>
</dbReference>
<evidence type="ECO:0000313" key="11">
    <source>
        <dbReference type="EMBL" id="AIT09558.1"/>
    </source>
</evidence>